<evidence type="ECO:0000313" key="3">
    <source>
        <dbReference type="EMBL" id="MFC4357945.1"/>
    </source>
</evidence>
<feature type="transmembrane region" description="Helical" evidence="2">
    <location>
        <begin position="122"/>
        <end position="139"/>
    </location>
</feature>
<evidence type="ECO:0000313" key="4">
    <source>
        <dbReference type="Proteomes" id="UP001595921"/>
    </source>
</evidence>
<dbReference type="EMBL" id="JBHSDS010000005">
    <property type="protein sequence ID" value="MFC4357945.1"/>
    <property type="molecule type" value="Genomic_DNA"/>
</dbReference>
<reference evidence="3 4" key="1">
    <citation type="journal article" date="2019" name="Int. J. Syst. Evol. Microbiol.">
        <title>The Global Catalogue of Microorganisms (GCM) 10K type strain sequencing project: providing services to taxonomists for standard genome sequencing and annotation.</title>
        <authorList>
            <consortium name="The Broad Institute Genomics Platform"/>
            <consortium name="The Broad Institute Genome Sequencing Center for Infectious Disease"/>
            <person name="Wu L."/>
            <person name="Ma J."/>
        </authorList>
    </citation>
    <scope>NUCLEOTIDE SEQUENCE [LARGE SCALE GENOMIC DNA]</scope>
    <source>
        <strain evidence="3 4">CGMCC 1.12553</strain>
    </source>
</reference>
<dbReference type="AlphaFoldDB" id="A0ABD5PAM6"/>
<dbReference type="InterPro" id="IPR055941">
    <property type="entry name" value="DUF7519"/>
</dbReference>
<sequence>MSAVAAGEGSDGANTAGANASSATGSEPRGVTVDRRPARVAASVAVVAALLSVVAVADGGSQRVAIGVGAAGLLLLGGTALARDRGLRLVAVLVGVAGVVGVLGGVGAGATLPATTTLKAEVPLGLLGAGLLALGLVPVREGWSRRLVSVGTALLVCNVVLSGIVHGADALPLLAAFTASVVAWDVGEHAINVGEQLGARARTWPVELGHAGATSLFGGAAVAVALWVRGLDVTGVPLAGLLLLVGAAIVLLVALYN</sequence>
<keyword evidence="2" id="KW-1133">Transmembrane helix</keyword>
<feature type="transmembrane region" description="Helical" evidence="2">
    <location>
        <begin position="38"/>
        <end position="57"/>
    </location>
</feature>
<accession>A0ABD5PAM6</accession>
<evidence type="ECO:0000256" key="1">
    <source>
        <dbReference type="SAM" id="MobiDB-lite"/>
    </source>
</evidence>
<dbReference type="Proteomes" id="UP001595921">
    <property type="component" value="Unassembled WGS sequence"/>
</dbReference>
<proteinExistence type="predicted"/>
<gene>
    <name evidence="3" type="ORF">ACFO0N_08275</name>
</gene>
<dbReference type="Pfam" id="PF24363">
    <property type="entry name" value="DUF7519"/>
    <property type="match status" value="1"/>
</dbReference>
<keyword evidence="2" id="KW-0472">Membrane</keyword>
<feature type="transmembrane region" description="Helical" evidence="2">
    <location>
        <begin position="89"/>
        <end position="110"/>
    </location>
</feature>
<protein>
    <recommendedName>
        <fullName evidence="5">DUF1275 domain-containing protein</fullName>
    </recommendedName>
</protein>
<keyword evidence="2" id="KW-0812">Transmembrane</keyword>
<organism evidence="3 4">
    <name type="scientific">Halobium salinum</name>
    <dbReference type="NCBI Taxonomy" id="1364940"/>
    <lineage>
        <taxon>Archaea</taxon>
        <taxon>Methanobacteriati</taxon>
        <taxon>Methanobacteriota</taxon>
        <taxon>Stenosarchaea group</taxon>
        <taxon>Halobacteria</taxon>
        <taxon>Halobacteriales</taxon>
        <taxon>Haloferacaceae</taxon>
        <taxon>Halobium</taxon>
    </lineage>
</organism>
<comment type="caution">
    <text evidence="3">The sequence shown here is derived from an EMBL/GenBank/DDBJ whole genome shotgun (WGS) entry which is preliminary data.</text>
</comment>
<feature type="transmembrane region" description="Helical" evidence="2">
    <location>
        <begin position="146"/>
        <end position="164"/>
    </location>
</feature>
<feature type="region of interest" description="Disordered" evidence="1">
    <location>
        <begin position="1"/>
        <end position="32"/>
    </location>
</feature>
<evidence type="ECO:0008006" key="5">
    <source>
        <dbReference type="Google" id="ProtNLM"/>
    </source>
</evidence>
<feature type="compositionally biased region" description="Low complexity" evidence="1">
    <location>
        <begin position="11"/>
        <end position="26"/>
    </location>
</feature>
<dbReference type="RefSeq" id="WP_267624674.1">
    <property type="nucleotide sequence ID" value="NZ_JAODIW010000009.1"/>
</dbReference>
<keyword evidence="4" id="KW-1185">Reference proteome</keyword>
<evidence type="ECO:0000256" key="2">
    <source>
        <dbReference type="SAM" id="Phobius"/>
    </source>
</evidence>
<name>A0ABD5PAM6_9EURY</name>
<feature type="transmembrane region" description="Helical" evidence="2">
    <location>
        <begin position="208"/>
        <end position="228"/>
    </location>
</feature>
<feature type="transmembrane region" description="Helical" evidence="2">
    <location>
        <begin position="63"/>
        <end position="82"/>
    </location>
</feature>
<feature type="transmembrane region" description="Helical" evidence="2">
    <location>
        <begin position="234"/>
        <end position="256"/>
    </location>
</feature>